<dbReference type="GeneID" id="78512547"/>
<dbReference type="NCBIfam" id="TIGR01668">
    <property type="entry name" value="YqeG_hyp_ppase"/>
    <property type="match status" value="1"/>
</dbReference>
<sequence length="167" mass="18293">MGALAAERYVARVALIPVADLVSAGVRCVLLDRDNTCVPLDSSQAPQEVLDWIAEVHAAGISTCVVSNNIHVREVTRSARLLGSQAVACAFKPAPFSVWVALRKMGVSRGEAVLVGDQVFTDVLAARLADVRAILVRPQTRRDLWYARPLRLLERRVLGAHRFEGER</sequence>
<organism evidence="1 2">
    <name type="scientific">Olsenella uli (strain ATCC 49627 / DSM 7084 / CCUG 31166 / CIP 109912 / JCM 12494 / LMG 11480 / NCIMB 702895 / VPI D76D-27C)</name>
    <name type="common">Lactobacillus uli</name>
    <dbReference type="NCBI Taxonomy" id="633147"/>
    <lineage>
        <taxon>Bacteria</taxon>
        <taxon>Bacillati</taxon>
        <taxon>Actinomycetota</taxon>
        <taxon>Coriobacteriia</taxon>
        <taxon>Coriobacteriales</taxon>
        <taxon>Atopobiaceae</taxon>
        <taxon>Olsenella</taxon>
    </lineage>
</organism>
<reference evidence="1 2" key="1">
    <citation type="journal article" date="2010" name="Stand. Genomic Sci.">
        <title>Complete genome sequence of Olsenella uli type strain (VPI D76D-27C).</title>
        <authorList>
            <person name="Goker M."/>
            <person name="Held B."/>
            <person name="Lucas S."/>
            <person name="Nolan M."/>
            <person name="Yasawong M."/>
            <person name="Glavina Del Rio T."/>
            <person name="Tice H."/>
            <person name="Cheng J.F."/>
            <person name="Bruce D."/>
            <person name="Detter J.C."/>
            <person name="Tapia R."/>
            <person name="Han C."/>
            <person name="Goodwin L."/>
            <person name="Pitluck S."/>
            <person name="Liolios K."/>
            <person name="Ivanova N."/>
            <person name="Mavromatis K."/>
            <person name="Mikhailova N."/>
            <person name="Pati A."/>
            <person name="Chen A."/>
            <person name="Palaniappan K."/>
            <person name="Land M."/>
            <person name="Hauser L."/>
            <person name="Chang Y.J."/>
            <person name="Jeffries C.D."/>
            <person name="Rohde M."/>
            <person name="Sikorski J."/>
            <person name="Pukall R."/>
            <person name="Woyke T."/>
            <person name="Bristow J."/>
            <person name="Eisen J.A."/>
            <person name="Markowitz V."/>
            <person name="Hugenholtz P."/>
            <person name="Kyrpides N.C."/>
            <person name="Klenk H.P."/>
            <person name="Lapidus A."/>
        </authorList>
    </citation>
    <scope>NUCLEOTIDE SEQUENCE [LARGE SCALE GENOMIC DNA]</scope>
    <source>
        <strain evidence="2">ATCC 49627 / DSM 7084 / CIP 109912 / JCM 12494 / NCIMB 702895 / VPI D76D-27C</strain>
    </source>
</reference>
<evidence type="ECO:0000313" key="2">
    <source>
        <dbReference type="Proteomes" id="UP000000333"/>
    </source>
</evidence>
<dbReference type="EMBL" id="CP002106">
    <property type="protein sequence ID" value="ADK68234.1"/>
    <property type="molecule type" value="Genomic_DNA"/>
</dbReference>
<gene>
    <name evidence="1" type="ordered locus">Olsu_1124</name>
</gene>
<dbReference type="STRING" id="633147.Olsu_1124"/>
<dbReference type="InterPro" id="IPR036412">
    <property type="entry name" value="HAD-like_sf"/>
</dbReference>
<dbReference type="PATRIC" id="fig|633147.7.peg.418"/>
<dbReference type="HOGENOM" id="CLU_056221_4_0_11"/>
<dbReference type="OrthoDB" id="9787572at2"/>
<dbReference type="InterPro" id="IPR023214">
    <property type="entry name" value="HAD_sf"/>
</dbReference>
<evidence type="ECO:0000313" key="1">
    <source>
        <dbReference type="EMBL" id="ADK68234.1"/>
    </source>
</evidence>
<protein>
    <submittedName>
        <fullName evidence="1">HAD superfamily (Subfamily IIIA) phosphatase, TIGR01668</fullName>
    </submittedName>
</protein>
<dbReference type="RefSeq" id="WP_013251986.1">
    <property type="nucleotide sequence ID" value="NC_014363.1"/>
</dbReference>
<accession>E1QVT1</accession>
<dbReference type="Pfam" id="PF13242">
    <property type="entry name" value="Hydrolase_like"/>
    <property type="match status" value="1"/>
</dbReference>
<proteinExistence type="predicted"/>
<keyword evidence="2" id="KW-1185">Reference proteome</keyword>
<dbReference type="Gene3D" id="3.40.50.1000">
    <property type="entry name" value="HAD superfamily/HAD-like"/>
    <property type="match status" value="1"/>
</dbReference>
<dbReference type="GO" id="GO:0008962">
    <property type="term" value="F:phosphatidylglycerophosphatase activity"/>
    <property type="evidence" value="ECO:0007669"/>
    <property type="project" value="InterPro"/>
</dbReference>
<dbReference type="AlphaFoldDB" id="E1QVT1"/>
<dbReference type="Proteomes" id="UP000000333">
    <property type="component" value="Chromosome"/>
</dbReference>
<dbReference type="eggNOG" id="COG2179">
    <property type="taxonomic scope" value="Bacteria"/>
</dbReference>
<name>E1QVT1_OLSUV</name>
<dbReference type="SUPFAM" id="SSF56784">
    <property type="entry name" value="HAD-like"/>
    <property type="match status" value="1"/>
</dbReference>
<dbReference type="KEGG" id="ols:Olsu_1124"/>
<dbReference type="InterPro" id="IPR010021">
    <property type="entry name" value="PGPP1/Gep4"/>
</dbReference>